<dbReference type="Gene3D" id="3.80.10.10">
    <property type="entry name" value="Ribonuclease Inhibitor"/>
    <property type="match status" value="2"/>
</dbReference>
<dbReference type="PANTHER" id="PTHR48053:SF32">
    <property type="entry name" value="LEUCINE RICH REPEAT FAMILY PROTEIN, EXPRESSED"/>
    <property type="match status" value="1"/>
</dbReference>
<evidence type="ECO:0000256" key="14">
    <source>
        <dbReference type="ARBA" id="ARBA00022989"/>
    </source>
</evidence>
<evidence type="ECO:0000256" key="21">
    <source>
        <dbReference type="SAM" id="Phobius"/>
    </source>
</evidence>
<dbReference type="InterPro" id="IPR000719">
    <property type="entry name" value="Prot_kinase_dom"/>
</dbReference>
<sequence>MPLLTRLSFNYNELASEFPGFITDCRNLTYLDLAQNQLTGAIPELVFSNLGKLEFLNFTDNSFRGPLSSNISRLSKLQNLRLGRNQFSGPIPEEIAVNSLSGVIPSSFTNLNKISELGLSDNFLSGEISPYFITNWTELISLQVQNNSFTGKIPSEIGLLEKLNYLFLYDNMLSGAIPSEIGNLKDLLQLDLSQNQLSGPIPAVEWNLTQLTTLQLYENNLTGTIPPEIGNLTSLTVLDLNTNKLHGELPETLSLLNNLERLSVFTNNFSGTIPSRLGKNSLNLTYVSFSNNSFSGELPPGLCNGLALQYLTVNGGNNFTGPLPDCLRNCTGLTRVRLEGNQFTGDISEAFGVHPSLVFLSLSGNRFSGELSPEWGECQNLTSLQVDGNKISGEIPAELGKLSQLGVLSLDSNELSGQIPVELANLSELFNLSLSKNHLTGDIPQFIGNLTNLNYLNLAGNNFSGSIPKELENCERLLSLNLGNNNLSGEIPSEIGNLLALQYLLDLSSNSFSGTIPSDLGKLASLENLNVSHNHLTGRIPSLSGMVSLNSADFSYNELTGPIPTGNVFKRAIYTGNSGLCGDAEGLSPCSSSSPSSKSNNKTKILIAVIVPVCGLFLLAILIAAILILRGRTQHHDEEIDSIEKDQSATPLIWERLGKFTFGDIVKATEDFSEKYCIGKGGFGTVYKAVLPDGQIVAVKRLNMLDSRDLPATNRQSFESEIVTLREVLHRNIIKLHGFHSRNGFMYLVYNHIERGSLGKVLYGEEGKVELGWATRVRIVRGVAHALAYLHHDCSLPIVHRDVTLNNILLESDFEPRLSDFGTARLLDPTSSNWTAVAGSYGYIAPELALTMRVTDKCDVYSFGVVALEVMLGRHPGEFLLSLPSPAISDDLGLFLKDMLDQRLPAPTGPLAEEVVFVVKIALACTRVNPESRPTMRLVAQELSAQTQACLSEPFHTITMGKLTSFQK</sequence>
<keyword evidence="14 21" id="KW-1133">Transmembrane helix</keyword>
<dbReference type="InterPro" id="IPR001611">
    <property type="entry name" value="Leu-rich_rpt"/>
</dbReference>
<gene>
    <name evidence="23" type="ORF">PVL29_008986</name>
</gene>
<evidence type="ECO:0000256" key="3">
    <source>
        <dbReference type="ARBA" id="ARBA00012513"/>
    </source>
</evidence>
<comment type="subcellular location">
    <subcellularLocation>
        <location evidence="1">Cell membrane</location>
    </subcellularLocation>
    <subcellularLocation>
        <location evidence="2">Membrane</location>
        <topology evidence="2">Single-pass type I membrane protein</topology>
    </subcellularLocation>
</comment>
<proteinExistence type="predicted"/>
<keyword evidence="17" id="KW-0325">Glycoprotein</keyword>
<evidence type="ECO:0000256" key="6">
    <source>
        <dbReference type="ARBA" id="ARBA00022614"/>
    </source>
</evidence>
<dbReference type="GO" id="GO:0005524">
    <property type="term" value="F:ATP binding"/>
    <property type="evidence" value="ECO:0007669"/>
    <property type="project" value="UniProtKB-UniRule"/>
</dbReference>
<dbReference type="GO" id="GO:0004674">
    <property type="term" value="F:protein serine/threonine kinase activity"/>
    <property type="evidence" value="ECO:0007669"/>
    <property type="project" value="UniProtKB-KW"/>
</dbReference>
<dbReference type="PRINTS" id="PR00019">
    <property type="entry name" value="LEURICHRPT"/>
</dbReference>
<reference evidence="23 24" key="1">
    <citation type="journal article" date="2023" name="BMC Biotechnol.">
        <title>Vitis rotundifolia cv Carlos genome sequencing.</title>
        <authorList>
            <person name="Huff M."/>
            <person name="Hulse-Kemp A."/>
            <person name="Scheffler B."/>
            <person name="Youngblood R."/>
            <person name="Simpson S."/>
            <person name="Babiker E."/>
            <person name="Staton M."/>
        </authorList>
    </citation>
    <scope>NUCLEOTIDE SEQUENCE [LARGE SCALE GENOMIC DNA]</scope>
    <source>
        <tissue evidence="23">Leaf</tissue>
    </source>
</reference>
<dbReference type="SUPFAM" id="SSF52058">
    <property type="entry name" value="L domain-like"/>
    <property type="match status" value="3"/>
</dbReference>
<keyword evidence="5" id="KW-0597">Phosphoprotein</keyword>
<dbReference type="Proteomes" id="UP001168098">
    <property type="component" value="Unassembled WGS sequence"/>
</dbReference>
<keyword evidence="11 20" id="KW-0547">Nucleotide-binding</keyword>
<keyword evidence="13 20" id="KW-0067">ATP-binding</keyword>
<comment type="caution">
    <text evidence="23">The sequence shown here is derived from an EMBL/GenBank/DDBJ whole genome shotgun (WGS) entry which is preliminary data.</text>
</comment>
<dbReference type="PANTHER" id="PTHR48053">
    <property type="entry name" value="LEUCINE RICH REPEAT FAMILY PROTEIN, EXPRESSED"/>
    <property type="match status" value="1"/>
</dbReference>
<protein>
    <recommendedName>
        <fullName evidence="3">non-specific serine/threonine protein kinase</fullName>
        <ecNumber evidence="3">2.7.11.1</ecNumber>
    </recommendedName>
</protein>
<evidence type="ECO:0000256" key="19">
    <source>
        <dbReference type="ARBA" id="ARBA00048679"/>
    </source>
</evidence>
<evidence type="ECO:0000256" key="16">
    <source>
        <dbReference type="ARBA" id="ARBA00023170"/>
    </source>
</evidence>
<keyword evidence="12" id="KW-0418">Kinase</keyword>
<name>A0AA38ZXI5_VITRO</name>
<dbReference type="Gene3D" id="1.10.510.10">
    <property type="entry name" value="Transferase(Phosphotransferase) domain 1"/>
    <property type="match status" value="1"/>
</dbReference>
<evidence type="ECO:0000256" key="1">
    <source>
        <dbReference type="ARBA" id="ARBA00004236"/>
    </source>
</evidence>
<dbReference type="FunFam" id="3.80.10.10:FF:000687">
    <property type="entry name" value="Leucine Rich Repeat family protein, expressed"/>
    <property type="match status" value="1"/>
</dbReference>
<evidence type="ECO:0000256" key="15">
    <source>
        <dbReference type="ARBA" id="ARBA00023136"/>
    </source>
</evidence>
<evidence type="ECO:0000256" key="7">
    <source>
        <dbReference type="ARBA" id="ARBA00022679"/>
    </source>
</evidence>
<dbReference type="SMART" id="SM00369">
    <property type="entry name" value="LRR_TYP"/>
    <property type="match status" value="8"/>
</dbReference>
<evidence type="ECO:0000256" key="10">
    <source>
        <dbReference type="ARBA" id="ARBA00022737"/>
    </source>
</evidence>
<evidence type="ECO:0000256" key="5">
    <source>
        <dbReference type="ARBA" id="ARBA00022553"/>
    </source>
</evidence>
<evidence type="ECO:0000256" key="13">
    <source>
        <dbReference type="ARBA" id="ARBA00022840"/>
    </source>
</evidence>
<feature type="domain" description="Protein kinase" evidence="22">
    <location>
        <begin position="672"/>
        <end position="956"/>
    </location>
</feature>
<keyword evidence="24" id="KW-1185">Reference proteome</keyword>
<dbReference type="Gene3D" id="3.30.200.20">
    <property type="entry name" value="Phosphorylase Kinase, domain 1"/>
    <property type="match status" value="1"/>
</dbReference>
<evidence type="ECO:0000256" key="20">
    <source>
        <dbReference type="PROSITE-ProRule" id="PRU10141"/>
    </source>
</evidence>
<comment type="catalytic activity">
    <reaction evidence="18">
        <text>L-threonyl-[protein] + ATP = O-phospho-L-threonyl-[protein] + ADP + H(+)</text>
        <dbReference type="Rhea" id="RHEA:46608"/>
        <dbReference type="Rhea" id="RHEA-COMP:11060"/>
        <dbReference type="Rhea" id="RHEA-COMP:11605"/>
        <dbReference type="ChEBI" id="CHEBI:15378"/>
        <dbReference type="ChEBI" id="CHEBI:30013"/>
        <dbReference type="ChEBI" id="CHEBI:30616"/>
        <dbReference type="ChEBI" id="CHEBI:61977"/>
        <dbReference type="ChEBI" id="CHEBI:456216"/>
        <dbReference type="EC" id="2.7.11.1"/>
    </reaction>
</comment>
<keyword evidence="16" id="KW-0675">Receptor</keyword>
<evidence type="ECO:0000256" key="12">
    <source>
        <dbReference type="ARBA" id="ARBA00022777"/>
    </source>
</evidence>
<feature type="transmembrane region" description="Helical" evidence="21">
    <location>
        <begin position="605"/>
        <end position="629"/>
    </location>
</feature>
<dbReference type="AlphaFoldDB" id="A0AA38ZXI5"/>
<dbReference type="PROSITE" id="PS00107">
    <property type="entry name" value="PROTEIN_KINASE_ATP"/>
    <property type="match status" value="1"/>
</dbReference>
<dbReference type="PROSITE" id="PS51450">
    <property type="entry name" value="LRR"/>
    <property type="match status" value="2"/>
</dbReference>
<dbReference type="InterPro" id="IPR055414">
    <property type="entry name" value="LRR_R13L4/SHOC2-like"/>
</dbReference>
<dbReference type="InterPro" id="IPR032675">
    <property type="entry name" value="LRR_dom_sf"/>
</dbReference>
<dbReference type="InterPro" id="IPR051716">
    <property type="entry name" value="Plant_RL_S/T_kinase"/>
</dbReference>
<dbReference type="InterPro" id="IPR003591">
    <property type="entry name" value="Leu-rich_rpt_typical-subtyp"/>
</dbReference>
<keyword evidence="15 21" id="KW-0472">Membrane</keyword>
<dbReference type="FunFam" id="3.80.10.10:FF:002066">
    <property type="entry name" value="Uncharacterized protein"/>
    <property type="match status" value="1"/>
</dbReference>
<evidence type="ECO:0000256" key="4">
    <source>
        <dbReference type="ARBA" id="ARBA00022527"/>
    </source>
</evidence>
<evidence type="ECO:0000313" key="24">
    <source>
        <dbReference type="Proteomes" id="UP001168098"/>
    </source>
</evidence>
<dbReference type="EMBL" id="JARBHA010000007">
    <property type="protein sequence ID" value="KAJ9697022.1"/>
    <property type="molecule type" value="Genomic_DNA"/>
</dbReference>
<dbReference type="EC" id="2.7.11.1" evidence="3"/>
<dbReference type="Pfam" id="PF00069">
    <property type="entry name" value="Pkinase"/>
    <property type="match status" value="1"/>
</dbReference>
<dbReference type="PROSITE" id="PS00109">
    <property type="entry name" value="PROTEIN_KINASE_TYR"/>
    <property type="match status" value="1"/>
</dbReference>
<dbReference type="GO" id="GO:0005886">
    <property type="term" value="C:plasma membrane"/>
    <property type="evidence" value="ECO:0007669"/>
    <property type="project" value="UniProtKB-SubCell"/>
</dbReference>
<evidence type="ECO:0000256" key="17">
    <source>
        <dbReference type="ARBA" id="ARBA00023180"/>
    </source>
</evidence>
<organism evidence="23 24">
    <name type="scientific">Vitis rotundifolia</name>
    <name type="common">Muscadine grape</name>
    <dbReference type="NCBI Taxonomy" id="103349"/>
    <lineage>
        <taxon>Eukaryota</taxon>
        <taxon>Viridiplantae</taxon>
        <taxon>Streptophyta</taxon>
        <taxon>Embryophyta</taxon>
        <taxon>Tracheophyta</taxon>
        <taxon>Spermatophyta</taxon>
        <taxon>Magnoliopsida</taxon>
        <taxon>eudicotyledons</taxon>
        <taxon>Gunneridae</taxon>
        <taxon>Pentapetalae</taxon>
        <taxon>rosids</taxon>
        <taxon>Vitales</taxon>
        <taxon>Vitaceae</taxon>
        <taxon>Viteae</taxon>
        <taxon>Vitis</taxon>
    </lineage>
</organism>
<evidence type="ECO:0000256" key="2">
    <source>
        <dbReference type="ARBA" id="ARBA00004479"/>
    </source>
</evidence>
<evidence type="ECO:0000256" key="11">
    <source>
        <dbReference type="ARBA" id="ARBA00022741"/>
    </source>
</evidence>
<keyword evidence="9" id="KW-0732">Signal</keyword>
<evidence type="ECO:0000256" key="9">
    <source>
        <dbReference type="ARBA" id="ARBA00022729"/>
    </source>
</evidence>
<keyword evidence="4" id="KW-0723">Serine/threonine-protein kinase</keyword>
<comment type="catalytic activity">
    <reaction evidence="19">
        <text>L-seryl-[protein] + ATP = O-phospho-L-seryl-[protein] + ADP + H(+)</text>
        <dbReference type="Rhea" id="RHEA:17989"/>
        <dbReference type="Rhea" id="RHEA-COMP:9863"/>
        <dbReference type="Rhea" id="RHEA-COMP:11604"/>
        <dbReference type="ChEBI" id="CHEBI:15378"/>
        <dbReference type="ChEBI" id="CHEBI:29999"/>
        <dbReference type="ChEBI" id="CHEBI:30616"/>
        <dbReference type="ChEBI" id="CHEBI:83421"/>
        <dbReference type="ChEBI" id="CHEBI:456216"/>
        <dbReference type="EC" id="2.7.11.1"/>
    </reaction>
</comment>
<dbReference type="InterPro" id="IPR008266">
    <property type="entry name" value="Tyr_kinase_AS"/>
</dbReference>
<evidence type="ECO:0000256" key="18">
    <source>
        <dbReference type="ARBA" id="ARBA00047899"/>
    </source>
</evidence>
<evidence type="ECO:0000259" key="22">
    <source>
        <dbReference type="PROSITE" id="PS50011"/>
    </source>
</evidence>
<dbReference type="Pfam" id="PF00560">
    <property type="entry name" value="LRR_1"/>
    <property type="match status" value="9"/>
</dbReference>
<dbReference type="InterPro" id="IPR011009">
    <property type="entry name" value="Kinase-like_dom_sf"/>
</dbReference>
<evidence type="ECO:0000256" key="8">
    <source>
        <dbReference type="ARBA" id="ARBA00022692"/>
    </source>
</evidence>
<dbReference type="Pfam" id="PF23598">
    <property type="entry name" value="LRR_14"/>
    <property type="match status" value="1"/>
</dbReference>
<dbReference type="PROSITE" id="PS50011">
    <property type="entry name" value="PROTEIN_KINASE_DOM"/>
    <property type="match status" value="1"/>
</dbReference>
<keyword evidence="6" id="KW-0433">Leucine-rich repeat</keyword>
<dbReference type="FunFam" id="3.30.200.20:FF:000309">
    <property type="entry name" value="Leucine-rich repeat receptor protein kinase MSP1"/>
    <property type="match status" value="1"/>
</dbReference>
<keyword evidence="7" id="KW-0808">Transferase</keyword>
<dbReference type="SUPFAM" id="SSF56112">
    <property type="entry name" value="Protein kinase-like (PK-like)"/>
    <property type="match status" value="1"/>
</dbReference>
<dbReference type="FunFam" id="1.10.510.10:FF:000445">
    <property type="entry name" value="MDIS1-interacting receptor like kinase 2"/>
    <property type="match status" value="1"/>
</dbReference>
<dbReference type="FunFam" id="3.80.10.10:FF:000385">
    <property type="entry name" value="Leucine-rich repeat family protein"/>
    <property type="match status" value="1"/>
</dbReference>
<dbReference type="InterPro" id="IPR017441">
    <property type="entry name" value="Protein_kinase_ATP_BS"/>
</dbReference>
<dbReference type="FunFam" id="3.80.10.10:FF:000944">
    <property type="entry name" value="Leucine Rich Repeat family protein, expressed"/>
    <property type="match status" value="1"/>
</dbReference>
<keyword evidence="10" id="KW-0677">Repeat</keyword>
<accession>A0AA38ZXI5</accession>
<feature type="binding site" evidence="20">
    <location>
        <position position="700"/>
    </location>
    <ligand>
        <name>ATP</name>
        <dbReference type="ChEBI" id="CHEBI:30616"/>
    </ligand>
</feature>
<evidence type="ECO:0000313" key="23">
    <source>
        <dbReference type="EMBL" id="KAJ9697022.1"/>
    </source>
</evidence>
<keyword evidence="8 21" id="KW-0812">Transmembrane</keyword>